<accession>A0ACC7LKF1</accession>
<dbReference type="EMBL" id="JBHFPV010000002">
    <property type="protein sequence ID" value="MFH6604054.1"/>
    <property type="molecule type" value="Genomic_DNA"/>
</dbReference>
<protein>
    <submittedName>
        <fullName evidence="1">NAD(P)H-dependent oxidoreductase</fullName>
    </submittedName>
</protein>
<organism evidence="1 2">
    <name type="scientific">Meishania litoralis</name>
    <dbReference type="NCBI Taxonomy" id="3434685"/>
    <lineage>
        <taxon>Bacteria</taxon>
        <taxon>Pseudomonadati</taxon>
        <taxon>Bacteroidota</taxon>
        <taxon>Flavobacteriia</taxon>
        <taxon>Flavobacteriales</taxon>
        <taxon>Flavobacteriaceae</taxon>
        <taxon>Meishania</taxon>
    </lineage>
</organism>
<reference evidence="1" key="1">
    <citation type="submission" date="2024-09" db="EMBL/GenBank/DDBJ databases">
        <authorList>
            <person name="Liu J."/>
        </authorList>
    </citation>
    <scope>NUCLEOTIDE SEQUENCE</scope>
    <source>
        <strain evidence="1">NBU2967</strain>
    </source>
</reference>
<comment type="caution">
    <text evidence="1">The sequence shown here is derived from an EMBL/GenBank/DDBJ whole genome shotgun (WGS) entry which is preliminary data.</text>
</comment>
<keyword evidence="2" id="KW-1185">Reference proteome</keyword>
<gene>
    <name evidence="1" type="ORF">ACEZ3G_11240</name>
</gene>
<evidence type="ECO:0000313" key="2">
    <source>
        <dbReference type="Proteomes" id="UP001595191"/>
    </source>
</evidence>
<dbReference type="Proteomes" id="UP001595191">
    <property type="component" value="Unassembled WGS sequence"/>
</dbReference>
<name>A0ACC7LKF1_9FLAO</name>
<evidence type="ECO:0000313" key="1">
    <source>
        <dbReference type="EMBL" id="MFH6604054.1"/>
    </source>
</evidence>
<proteinExistence type="predicted"/>
<sequence>MDVLEQMKWRYAVKKFDSDKILSEKKVIRLKKAFNLTATSYGLQPIKMVVVQNKVLQAELVPFSMQQQQVAQASHVLVLCIENKIDPKYITEYFEKVRSVRGTSDEILRPFKESMVSSFSKKEASEIQEWSKNQAYLAMGNLLTVCAMEEIDSCPMEGFSPEGYDQLLKLEEKGLRSVLVMPVGYRAKDDVFSTFKKVRRNIEDSIIDIH</sequence>